<dbReference type="GO" id="GO:0032787">
    <property type="term" value="P:monocarboxylic acid metabolic process"/>
    <property type="evidence" value="ECO:0007669"/>
    <property type="project" value="UniProtKB-ARBA"/>
</dbReference>
<dbReference type="InterPro" id="IPR050259">
    <property type="entry name" value="SDR"/>
</dbReference>
<organism evidence="4 5">
    <name type="scientific">Jiangella alkaliphila</name>
    <dbReference type="NCBI Taxonomy" id="419479"/>
    <lineage>
        <taxon>Bacteria</taxon>
        <taxon>Bacillati</taxon>
        <taxon>Actinomycetota</taxon>
        <taxon>Actinomycetes</taxon>
        <taxon>Jiangellales</taxon>
        <taxon>Jiangellaceae</taxon>
        <taxon>Jiangella</taxon>
    </lineage>
</organism>
<dbReference type="PROSITE" id="PS00061">
    <property type="entry name" value="ADH_SHORT"/>
    <property type="match status" value="1"/>
</dbReference>
<dbReference type="Gene3D" id="3.40.50.720">
    <property type="entry name" value="NAD(P)-binding Rossmann-like Domain"/>
    <property type="match status" value="1"/>
</dbReference>
<accession>A0A1H2I691</accession>
<dbReference type="RefSeq" id="WP_046767841.1">
    <property type="nucleotide sequence ID" value="NZ_KQ061223.1"/>
</dbReference>
<dbReference type="InterPro" id="IPR057326">
    <property type="entry name" value="KR_dom"/>
</dbReference>
<dbReference type="GO" id="GO:0016491">
    <property type="term" value="F:oxidoreductase activity"/>
    <property type="evidence" value="ECO:0007669"/>
    <property type="project" value="UniProtKB-KW"/>
</dbReference>
<sequence>MKLSNKVALVTGGSRGIGRAVCLLLAAQGAYVAVNYRSSRPQAEEVVAEIEAAGGKAIAVAGDVASPADAVAMVERTIAELGGLHILVNNAGVAKDVLIFNMEPDDWRSVMETNFGGVFNCTKAALSHFMSQREGVVVNVSSVMGERGWVGQSNYAASKGAINAFTRTAAVELARFGIRVNSVLPGFAPTDLVAGLVEKGGKGIKKQLPMRDFARIEDVASTIAFLAGPDSSYMTGSALTVDGGGSAQLGIGRPD</sequence>
<dbReference type="SMART" id="SM00822">
    <property type="entry name" value="PKS_KR"/>
    <property type="match status" value="1"/>
</dbReference>
<dbReference type="InterPro" id="IPR002347">
    <property type="entry name" value="SDR_fam"/>
</dbReference>
<name>A0A1H2I691_9ACTN</name>
<proteinExistence type="inferred from homology"/>
<evidence type="ECO:0000259" key="3">
    <source>
        <dbReference type="SMART" id="SM00822"/>
    </source>
</evidence>
<dbReference type="PRINTS" id="PR00081">
    <property type="entry name" value="GDHRDH"/>
</dbReference>
<dbReference type="SUPFAM" id="SSF51735">
    <property type="entry name" value="NAD(P)-binding Rossmann-fold domains"/>
    <property type="match status" value="1"/>
</dbReference>
<dbReference type="Pfam" id="PF13561">
    <property type="entry name" value="adh_short_C2"/>
    <property type="match status" value="1"/>
</dbReference>
<dbReference type="InterPro" id="IPR036291">
    <property type="entry name" value="NAD(P)-bd_dom_sf"/>
</dbReference>
<dbReference type="Proteomes" id="UP000182977">
    <property type="component" value="Chromosome I"/>
</dbReference>
<feature type="domain" description="Ketoreductase" evidence="3">
    <location>
        <begin position="6"/>
        <end position="190"/>
    </location>
</feature>
<dbReference type="PANTHER" id="PTHR42879:SF2">
    <property type="entry name" value="3-OXOACYL-[ACYL-CARRIER-PROTEIN] REDUCTASE FABG"/>
    <property type="match status" value="1"/>
</dbReference>
<comment type="similarity">
    <text evidence="1">Belongs to the short-chain dehydrogenases/reductases (SDR) family.</text>
</comment>
<evidence type="ECO:0000313" key="5">
    <source>
        <dbReference type="Proteomes" id="UP000182977"/>
    </source>
</evidence>
<evidence type="ECO:0000313" key="4">
    <source>
        <dbReference type="EMBL" id="SDU39660.1"/>
    </source>
</evidence>
<keyword evidence="2" id="KW-0560">Oxidoreductase</keyword>
<protein>
    <submittedName>
        <fullName evidence="4">3-oxoacyl-[acyl-carrier-protein] reductase</fullName>
    </submittedName>
</protein>
<evidence type="ECO:0000256" key="1">
    <source>
        <dbReference type="ARBA" id="ARBA00006484"/>
    </source>
</evidence>
<keyword evidence="5" id="KW-1185">Reference proteome</keyword>
<evidence type="ECO:0000256" key="2">
    <source>
        <dbReference type="ARBA" id="ARBA00023002"/>
    </source>
</evidence>
<reference evidence="5" key="1">
    <citation type="submission" date="2016-10" db="EMBL/GenBank/DDBJ databases">
        <authorList>
            <person name="Varghese N."/>
            <person name="Submissions S."/>
        </authorList>
    </citation>
    <scope>NUCLEOTIDE SEQUENCE [LARGE SCALE GENOMIC DNA]</scope>
    <source>
        <strain evidence="5">DSM 45079</strain>
    </source>
</reference>
<dbReference type="PANTHER" id="PTHR42879">
    <property type="entry name" value="3-OXOACYL-(ACYL-CARRIER-PROTEIN) REDUCTASE"/>
    <property type="match status" value="1"/>
</dbReference>
<dbReference type="OrthoDB" id="9803333at2"/>
<dbReference type="PRINTS" id="PR00080">
    <property type="entry name" value="SDRFAMILY"/>
</dbReference>
<gene>
    <name evidence="4" type="ORF">SAMN04488563_1471</name>
</gene>
<dbReference type="NCBIfam" id="NF009466">
    <property type="entry name" value="PRK12826.1-2"/>
    <property type="match status" value="1"/>
</dbReference>
<dbReference type="FunFam" id="3.40.50.720:FF:000173">
    <property type="entry name" value="3-oxoacyl-[acyl-carrier protein] reductase"/>
    <property type="match status" value="1"/>
</dbReference>
<dbReference type="AlphaFoldDB" id="A0A1H2I691"/>
<dbReference type="EMBL" id="LT629791">
    <property type="protein sequence ID" value="SDU39660.1"/>
    <property type="molecule type" value="Genomic_DNA"/>
</dbReference>
<dbReference type="STRING" id="419479.SAMN04488563_1471"/>
<dbReference type="InterPro" id="IPR020904">
    <property type="entry name" value="Sc_DH/Rdtase_CS"/>
</dbReference>